<proteinExistence type="predicted"/>
<dbReference type="PANTHER" id="PTHR14859:SF1">
    <property type="entry name" value="PGAP2-INTERACTING PROTEIN"/>
    <property type="match status" value="1"/>
</dbReference>
<organism evidence="3 4">
    <name type="scientific">Calothrix parasitica NIES-267</name>
    <dbReference type="NCBI Taxonomy" id="1973488"/>
    <lineage>
        <taxon>Bacteria</taxon>
        <taxon>Bacillati</taxon>
        <taxon>Cyanobacteriota</taxon>
        <taxon>Cyanophyceae</taxon>
        <taxon>Nostocales</taxon>
        <taxon>Calotrichaceae</taxon>
        <taxon>Calothrix</taxon>
    </lineage>
</organism>
<evidence type="ECO:0000313" key="4">
    <source>
        <dbReference type="Proteomes" id="UP000218418"/>
    </source>
</evidence>
<dbReference type="SUPFAM" id="SSF56219">
    <property type="entry name" value="DNase I-like"/>
    <property type="match status" value="1"/>
</dbReference>
<keyword evidence="4" id="KW-1185">Reference proteome</keyword>
<feature type="transmembrane region" description="Helical" evidence="1">
    <location>
        <begin position="34"/>
        <end position="57"/>
    </location>
</feature>
<dbReference type="GO" id="GO:0016020">
    <property type="term" value="C:membrane"/>
    <property type="evidence" value="ECO:0007669"/>
    <property type="project" value="GOC"/>
</dbReference>
<dbReference type="InterPro" id="IPR036691">
    <property type="entry name" value="Endo/exonu/phosph_ase_sf"/>
</dbReference>
<protein>
    <recommendedName>
        <fullName evidence="2">Endonuclease/exonuclease/phosphatase domain-containing protein</fullName>
    </recommendedName>
</protein>
<dbReference type="Gene3D" id="3.60.10.10">
    <property type="entry name" value="Endonuclease/exonuclease/phosphatase"/>
    <property type="match status" value="1"/>
</dbReference>
<keyword evidence="1" id="KW-1133">Transmembrane helix</keyword>
<dbReference type="Pfam" id="PF03372">
    <property type="entry name" value="Exo_endo_phos"/>
    <property type="match status" value="1"/>
</dbReference>
<feature type="domain" description="Endonuclease/exonuclease/phosphatase" evidence="2">
    <location>
        <begin position="101"/>
        <end position="313"/>
    </location>
</feature>
<feature type="transmembrane region" description="Helical" evidence="1">
    <location>
        <begin position="64"/>
        <end position="84"/>
    </location>
</feature>
<keyword evidence="1" id="KW-0812">Transmembrane</keyword>
<dbReference type="EMBL" id="AP018227">
    <property type="protein sequence ID" value="BAY81105.1"/>
    <property type="molecule type" value="Genomic_DNA"/>
</dbReference>
<dbReference type="OrthoDB" id="9796594at2"/>
<evidence type="ECO:0000256" key="1">
    <source>
        <dbReference type="SAM" id="Phobius"/>
    </source>
</evidence>
<evidence type="ECO:0000259" key="2">
    <source>
        <dbReference type="Pfam" id="PF03372"/>
    </source>
</evidence>
<dbReference type="InterPro" id="IPR051916">
    <property type="entry name" value="GPI-anchor_lipid_remodeler"/>
</dbReference>
<sequence length="323" mass="37166">MLISKFISRLAWIYLILFSLWILLRFIFFDSLWVLALINTIALYLFAPLIIFFPFALFFKRWSLLFGLCFPLGLFIGLYSSFFLPSLSAPVAQNQQTIKAMTFNMLRSNTDYDSIVKMVAENNPDIIGLQEVTPQAAPILVERFAKNYPYYAFHPVELAHNVGILSRFPIDKLIALPAPPIKRGIQVTLRLNNGEPLEVIVTHLIPFYPLNKFYRLAQNWYAHRAKQVSYLSNIVKQYDDPVIVMCDCNFTDTSETYSQMQNAMSDSFHQAGWGFGHTFRGKFFPVGRIDYIWHTEDIETVEAYVGKEGGSDHLPVIAKLHIK</sequence>
<dbReference type="GO" id="GO:0003824">
    <property type="term" value="F:catalytic activity"/>
    <property type="evidence" value="ECO:0007669"/>
    <property type="project" value="InterPro"/>
</dbReference>
<dbReference type="GO" id="GO:0006506">
    <property type="term" value="P:GPI anchor biosynthetic process"/>
    <property type="evidence" value="ECO:0007669"/>
    <property type="project" value="TreeGrafter"/>
</dbReference>
<dbReference type="InterPro" id="IPR005135">
    <property type="entry name" value="Endo/exonuclease/phosphatase"/>
</dbReference>
<feature type="transmembrane region" description="Helical" evidence="1">
    <location>
        <begin position="12"/>
        <end position="28"/>
    </location>
</feature>
<keyword evidence="1" id="KW-0472">Membrane</keyword>
<accession>A0A1Z4LIP0</accession>
<reference evidence="3 4" key="1">
    <citation type="submission" date="2017-06" db="EMBL/GenBank/DDBJ databases">
        <title>Genome sequencing of cyanobaciteial culture collection at National Institute for Environmental Studies (NIES).</title>
        <authorList>
            <person name="Hirose Y."/>
            <person name="Shimura Y."/>
            <person name="Fujisawa T."/>
            <person name="Nakamura Y."/>
            <person name="Kawachi M."/>
        </authorList>
    </citation>
    <scope>NUCLEOTIDE SEQUENCE [LARGE SCALE GENOMIC DNA]</scope>
    <source>
        <strain evidence="3 4">NIES-267</strain>
    </source>
</reference>
<name>A0A1Z4LIP0_9CYAN</name>
<gene>
    <name evidence="3" type="ORF">NIES267_05700</name>
</gene>
<dbReference type="Proteomes" id="UP000218418">
    <property type="component" value="Chromosome"/>
</dbReference>
<dbReference type="AlphaFoldDB" id="A0A1Z4LIP0"/>
<evidence type="ECO:0000313" key="3">
    <source>
        <dbReference type="EMBL" id="BAY81105.1"/>
    </source>
</evidence>
<dbReference type="PANTHER" id="PTHR14859">
    <property type="entry name" value="CALCOFLUOR WHITE HYPERSENSITIVE PROTEIN PRECURSOR"/>
    <property type="match status" value="1"/>
</dbReference>